<dbReference type="CDD" id="cd19958">
    <property type="entry name" value="pyocin_knob"/>
    <property type="match status" value="1"/>
</dbReference>
<dbReference type="AlphaFoldDB" id="A0A9X3XPT9"/>
<reference evidence="2" key="1">
    <citation type="submission" date="2022-05" db="EMBL/GenBank/DDBJ databases">
        <title>Draft genome sequence of Clostridium tertium strain CP3 isolated from Peru.</title>
        <authorList>
            <person name="Hurtado R."/>
            <person name="Lima L."/>
            <person name="Sousa T."/>
            <person name="Jaiswal A.K."/>
            <person name="Tiwari S."/>
            <person name="Maturrano L."/>
            <person name="Brenig B."/>
            <person name="Azevedo V."/>
        </authorList>
    </citation>
    <scope>NUCLEOTIDE SEQUENCE</scope>
    <source>
        <strain evidence="2">CP3</strain>
    </source>
</reference>
<feature type="domain" description="Tail spike" evidence="1">
    <location>
        <begin position="86"/>
        <end position="342"/>
    </location>
</feature>
<name>A0A9X3XPT9_9CLOT</name>
<organism evidence="2 3">
    <name type="scientific">Clostridium tertium</name>
    <dbReference type="NCBI Taxonomy" id="1559"/>
    <lineage>
        <taxon>Bacteria</taxon>
        <taxon>Bacillati</taxon>
        <taxon>Bacillota</taxon>
        <taxon>Clostridia</taxon>
        <taxon>Eubacteriales</taxon>
        <taxon>Clostridiaceae</taxon>
        <taxon>Clostridium</taxon>
    </lineage>
</organism>
<dbReference type="Pfam" id="PF06605">
    <property type="entry name" value="Prophage_tail"/>
    <property type="match status" value="1"/>
</dbReference>
<comment type="caution">
    <text evidence="2">The sequence shown here is derived from an EMBL/GenBank/DDBJ whole genome shotgun (WGS) entry which is preliminary data.</text>
</comment>
<dbReference type="InterPro" id="IPR007119">
    <property type="entry name" value="Phage_tail_spike_N"/>
</dbReference>
<dbReference type="RefSeq" id="WP_272470395.1">
    <property type="nucleotide sequence ID" value="NZ_JAMRYU010000012.1"/>
</dbReference>
<gene>
    <name evidence="2" type="ORF">NE398_11955</name>
</gene>
<evidence type="ECO:0000259" key="1">
    <source>
        <dbReference type="Pfam" id="PF06605"/>
    </source>
</evidence>
<dbReference type="Proteomes" id="UP001141183">
    <property type="component" value="Unassembled WGS sequence"/>
</dbReference>
<dbReference type="EMBL" id="JAMRYU010000012">
    <property type="protein sequence ID" value="MDC4240872.1"/>
    <property type="molecule type" value="Genomic_DNA"/>
</dbReference>
<dbReference type="NCBIfam" id="TIGR01665">
    <property type="entry name" value="put_anti_recept"/>
    <property type="match status" value="1"/>
</dbReference>
<evidence type="ECO:0000313" key="3">
    <source>
        <dbReference type="Proteomes" id="UP001141183"/>
    </source>
</evidence>
<dbReference type="InterPro" id="IPR010572">
    <property type="entry name" value="Tail_dom"/>
</dbReference>
<keyword evidence="3" id="KW-1185">Reference proteome</keyword>
<proteinExistence type="predicted"/>
<sequence>MIEIYLKSNTNYDKNGDITLDPISCTYKESEKLLTLEHFQDEDGRWKYIEYENVIAIEENEKKILYRIYNVVRSLYKVIAYARPIFYDLVDKVLLDVRPTNKLGQEAINIILAGTGFTGHSNLTTLSTSYYIRKNIVEALIGDMDNSFINRWGGEFYCENYDIYINDRIGSDNGVRVEFGYNLNEIEEDINIENVVTRIIPVGFNGIMLEGNSPWVDSPLINKYTQIKMRVIEFSDVKVKENSNDEEGFNNIEEARAELIRRCNKLYEGGIDKPTVNYKIDMINIANTTAYEGLEMLVDVKKGDTVTCYIPHLDIDVKARVVDFEEDKITGEYISIELGNEVSNFFKDQADVLSIVKKITNDNGSVKANEIQGVINAIQTQFKALRDIAQPQDVRAIIFEDRVENSPTFGCMVLGTMGFEIASKFKPGTQEWDFRTFGTGQGFMADCIIAGILMSRNGVSWINLDNGTFDYANGNLSYDGLTMQIIGKIINVLNGYGVEMDQGGLMFATNGEVVGGIRSSKYNQNNTINGLSIVNTRDGDYIDIGFTESEDFEGNIDFYPVLRISKIVNQLLGNFKGIQLLENTRLANMKTFYLESNDSKCPHEIYNTAGGLLALFGDNGTMLGYIKGSEKVKVLEIVEAVGEAGVQAYLYKNLSMAGNKILGVSDIFTGTTSHRYHHDGWCGSIEATAKRISNLNVFYDSGWYAYSSGSNGAPSSHGVILHLKWGETDFVQIAFDFANTMYQRAWVNGTWTNWTQR</sequence>
<evidence type="ECO:0000313" key="2">
    <source>
        <dbReference type="EMBL" id="MDC4240872.1"/>
    </source>
</evidence>
<accession>A0A9X3XPT9</accession>
<protein>
    <submittedName>
        <fullName evidence="2">Phage tail protein</fullName>
    </submittedName>
</protein>